<feature type="binding site" evidence="7">
    <location>
        <position position="137"/>
    </location>
    <ligand>
        <name>substrate</name>
    </ligand>
</feature>
<evidence type="ECO:0000256" key="8">
    <source>
        <dbReference type="PIRSR" id="PIRSR000724-2"/>
    </source>
</evidence>
<feature type="binding site" evidence="7 8">
    <location>
        <begin position="325"/>
        <end position="328"/>
    </location>
    <ligand>
        <name>ATP</name>
        <dbReference type="ChEBI" id="CHEBI:30616"/>
    </ligand>
</feature>
<comment type="caution">
    <text evidence="7">Lacks conserved residue(s) required for the propagation of feature annotation.</text>
</comment>
<evidence type="ECO:0000256" key="5">
    <source>
        <dbReference type="ARBA" id="ARBA00022777"/>
    </source>
</evidence>
<dbReference type="GO" id="GO:0006094">
    <property type="term" value="P:gluconeogenesis"/>
    <property type="evidence" value="ECO:0007669"/>
    <property type="project" value="TreeGrafter"/>
</dbReference>
<feature type="binding site" evidence="7 8">
    <location>
        <position position="187"/>
    </location>
    <ligand>
        <name>ATP</name>
        <dbReference type="ChEBI" id="CHEBI:30616"/>
    </ligand>
</feature>
<dbReference type="InterPro" id="IPR015911">
    <property type="entry name" value="Phosphoglycerate_kinase_CS"/>
</dbReference>
<dbReference type="EC" id="2.7.2.3" evidence="2 7"/>
<evidence type="ECO:0000313" key="10">
    <source>
        <dbReference type="EMBL" id="MBI4132019.1"/>
    </source>
</evidence>
<reference evidence="10" key="1">
    <citation type="submission" date="2020-07" db="EMBL/GenBank/DDBJ databases">
        <title>Huge and variable diversity of episymbiotic CPR bacteria and DPANN archaea in groundwater ecosystems.</title>
        <authorList>
            <person name="He C.Y."/>
            <person name="Keren R."/>
            <person name="Whittaker M."/>
            <person name="Farag I.F."/>
            <person name="Doudna J."/>
            <person name="Cate J.H.D."/>
            <person name="Banfield J.F."/>
        </authorList>
    </citation>
    <scope>NUCLEOTIDE SEQUENCE</scope>
    <source>
        <strain evidence="10">NC_groundwater_1226_Ag_S-0.1um_59_124</strain>
    </source>
</reference>
<keyword evidence="7" id="KW-0963">Cytoplasm</keyword>
<comment type="pathway">
    <text evidence="7">Carbohydrate degradation; glycolysis; pyruvate from D-glyceraldehyde 3-phosphate: step 2/5.</text>
</comment>
<name>A0A932YW51_9BACT</name>
<evidence type="ECO:0000256" key="7">
    <source>
        <dbReference type="HAMAP-Rule" id="MF_00145"/>
    </source>
</evidence>
<keyword evidence="6 7" id="KW-0067">ATP-binding</keyword>
<evidence type="ECO:0000256" key="9">
    <source>
        <dbReference type="RuleBase" id="RU000532"/>
    </source>
</evidence>
<dbReference type="PANTHER" id="PTHR11406:SF23">
    <property type="entry name" value="PHOSPHOGLYCERATE KINASE 1, CHLOROPLASTIC-RELATED"/>
    <property type="match status" value="1"/>
</dbReference>
<comment type="subcellular location">
    <subcellularLocation>
        <location evidence="7">Cytoplasm</location>
    </subcellularLocation>
</comment>
<dbReference type="InterPro" id="IPR015824">
    <property type="entry name" value="Phosphoglycerate_kinase_N"/>
</dbReference>
<dbReference type="PANTHER" id="PTHR11406">
    <property type="entry name" value="PHOSPHOGLYCERATE KINASE"/>
    <property type="match status" value="1"/>
</dbReference>
<evidence type="ECO:0000256" key="1">
    <source>
        <dbReference type="ARBA" id="ARBA00000642"/>
    </source>
</evidence>
<keyword evidence="3 7" id="KW-0808">Transferase</keyword>
<evidence type="ECO:0000256" key="3">
    <source>
        <dbReference type="ARBA" id="ARBA00022679"/>
    </source>
</evidence>
<keyword evidence="7" id="KW-0324">Glycolysis</keyword>
<feature type="binding site" evidence="7 8">
    <location>
        <position position="299"/>
    </location>
    <ligand>
        <name>ATP</name>
        <dbReference type="ChEBI" id="CHEBI:30616"/>
    </ligand>
</feature>
<protein>
    <recommendedName>
        <fullName evidence="2 7">Phosphoglycerate kinase</fullName>
        <ecNumber evidence="2 7">2.7.2.3</ecNumber>
    </recommendedName>
</protein>
<dbReference type="PRINTS" id="PR00477">
    <property type="entry name" value="PHGLYCKINASE"/>
</dbReference>
<dbReference type="GO" id="GO:0005829">
    <property type="term" value="C:cytosol"/>
    <property type="evidence" value="ECO:0007669"/>
    <property type="project" value="TreeGrafter"/>
</dbReference>
<comment type="subunit">
    <text evidence="7">Monomer.</text>
</comment>
<dbReference type="Gene3D" id="3.40.50.1260">
    <property type="entry name" value="Phosphoglycerate kinase, N-terminal domain"/>
    <property type="match status" value="2"/>
</dbReference>
<feature type="binding site" evidence="7">
    <location>
        <position position="104"/>
    </location>
    <ligand>
        <name>substrate</name>
    </ligand>
</feature>
<proteinExistence type="inferred from homology"/>
<comment type="similarity">
    <text evidence="7 9">Belongs to the phosphoglycerate kinase family.</text>
</comment>
<sequence length="368" mass="40397">MIRRLSGAVPRRRRVLLRADLNVPIVHGRVKDDFRIRAVLPSIRRLLRAGNQIVLLSHHSDRRQTLRSVARHLGSLLGEPVAFVRDPARGGRARARVILLENLRFWRGEEAGEKHFAETLAFWGDAYVNDAFGVSHRSGASITILPKLVPAYLGVRFEEELSLLDRLLRRPRRPLIAIFGGAKIETKLPILQRFSRIADQVLVGGGLANTILRARGFSVGSSLAGKDGSGMARLARSPNVILPQDAIVSSRGRDRILPLSQIGPHDRILDIGPASRRTFGRIINAGRTVIWNGPLGLVEERRYAAGTLAIAKVLMRHKGFVLVGGGDTVAFLDRVGLAKRFKHVSTGGGAMMAYLAGEKLPGLEALRQ</sequence>
<organism evidence="10 11">
    <name type="scientific">Candidatus Sungiibacteriota bacterium</name>
    <dbReference type="NCBI Taxonomy" id="2750080"/>
    <lineage>
        <taxon>Bacteria</taxon>
        <taxon>Candidatus Sungiibacteriota</taxon>
    </lineage>
</organism>
<dbReference type="Proteomes" id="UP000704960">
    <property type="component" value="Unassembled WGS sequence"/>
</dbReference>
<keyword evidence="5 7" id="KW-0418">Kinase</keyword>
<feature type="binding site" evidence="7">
    <location>
        <begin position="58"/>
        <end position="61"/>
    </location>
    <ligand>
        <name>substrate</name>
    </ligand>
</feature>
<evidence type="ECO:0000256" key="6">
    <source>
        <dbReference type="ARBA" id="ARBA00022840"/>
    </source>
</evidence>
<dbReference type="GO" id="GO:0006096">
    <property type="term" value="P:glycolytic process"/>
    <property type="evidence" value="ECO:0007669"/>
    <property type="project" value="UniProtKB-UniRule"/>
</dbReference>
<dbReference type="GO" id="GO:0004618">
    <property type="term" value="F:phosphoglycerate kinase activity"/>
    <property type="evidence" value="ECO:0007669"/>
    <property type="project" value="UniProtKB-UniRule"/>
</dbReference>
<dbReference type="GO" id="GO:0043531">
    <property type="term" value="F:ADP binding"/>
    <property type="evidence" value="ECO:0007669"/>
    <property type="project" value="TreeGrafter"/>
</dbReference>
<dbReference type="InterPro" id="IPR001576">
    <property type="entry name" value="Phosphoglycerate_kinase"/>
</dbReference>
<dbReference type="PROSITE" id="PS00111">
    <property type="entry name" value="PGLYCERATE_KINASE"/>
    <property type="match status" value="1"/>
</dbReference>
<comment type="caution">
    <text evidence="10">The sequence shown here is derived from an EMBL/GenBank/DDBJ whole genome shotgun (WGS) entry which is preliminary data.</text>
</comment>
<feature type="binding site" evidence="7">
    <location>
        <begin position="20"/>
        <end position="22"/>
    </location>
    <ligand>
        <name>substrate</name>
    </ligand>
</feature>
<evidence type="ECO:0000313" key="11">
    <source>
        <dbReference type="Proteomes" id="UP000704960"/>
    </source>
</evidence>
<dbReference type="AlphaFoldDB" id="A0A932YW51"/>
<dbReference type="InterPro" id="IPR036043">
    <property type="entry name" value="Phosphoglycerate_kinase_sf"/>
</dbReference>
<feature type="binding site" evidence="7">
    <location>
        <position position="35"/>
    </location>
    <ligand>
        <name>substrate</name>
    </ligand>
</feature>
<evidence type="ECO:0000256" key="4">
    <source>
        <dbReference type="ARBA" id="ARBA00022741"/>
    </source>
</evidence>
<dbReference type="HAMAP" id="MF_00145">
    <property type="entry name" value="Phosphoglyc_kinase"/>
    <property type="match status" value="1"/>
</dbReference>
<dbReference type="SUPFAM" id="SSF53748">
    <property type="entry name" value="Phosphoglycerate kinase"/>
    <property type="match status" value="1"/>
</dbReference>
<evidence type="ECO:0000256" key="2">
    <source>
        <dbReference type="ARBA" id="ARBA00013061"/>
    </source>
</evidence>
<comment type="catalytic activity">
    <reaction evidence="1 7 9">
        <text>(2R)-3-phosphoglycerate + ATP = (2R)-3-phospho-glyceroyl phosphate + ADP</text>
        <dbReference type="Rhea" id="RHEA:14801"/>
        <dbReference type="ChEBI" id="CHEBI:30616"/>
        <dbReference type="ChEBI" id="CHEBI:57604"/>
        <dbReference type="ChEBI" id="CHEBI:58272"/>
        <dbReference type="ChEBI" id="CHEBI:456216"/>
        <dbReference type="EC" id="2.7.2.3"/>
    </reaction>
</comment>
<dbReference type="PIRSF" id="PIRSF000724">
    <property type="entry name" value="Pgk"/>
    <property type="match status" value="1"/>
</dbReference>
<accession>A0A932YW51</accession>
<keyword evidence="4 7" id="KW-0547">Nucleotide-binding</keyword>
<dbReference type="GO" id="GO:0005524">
    <property type="term" value="F:ATP binding"/>
    <property type="evidence" value="ECO:0007669"/>
    <property type="project" value="UniProtKB-KW"/>
</dbReference>
<dbReference type="Pfam" id="PF00162">
    <property type="entry name" value="PGK"/>
    <property type="match status" value="1"/>
</dbReference>
<dbReference type="EMBL" id="JACQMJ010000004">
    <property type="protein sequence ID" value="MBI4132019.1"/>
    <property type="molecule type" value="Genomic_DNA"/>
</dbReference>
<gene>
    <name evidence="7 10" type="primary">pgk</name>
    <name evidence="10" type="ORF">HY474_00115</name>
</gene>